<dbReference type="Pfam" id="PF12680">
    <property type="entry name" value="SnoaL_2"/>
    <property type="match status" value="1"/>
</dbReference>
<dbReference type="InterPro" id="IPR032710">
    <property type="entry name" value="NTF2-like_dom_sf"/>
</dbReference>
<proteinExistence type="predicted"/>
<accession>A0ABQ2K4L4</accession>
<dbReference type="EMBL" id="BMND01000063">
    <property type="protein sequence ID" value="GGN64419.1"/>
    <property type="molecule type" value="Genomic_DNA"/>
</dbReference>
<evidence type="ECO:0000259" key="1">
    <source>
        <dbReference type="Pfam" id="PF12680"/>
    </source>
</evidence>
<dbReference type="SUPFAM" id="SSF54427">
    <property type="entry name" value="NTF2-like"/>
    <property type="match status" value="1"/>
</dbReference>
<organism evidence="2 3">
    <name type="scientific">Streptomyces kronopolitis</name>
    <dbReference type="NCBI Taxonomy" id="1612435"/>
    <lineage>
        <taxon>Bacteria</taxon>
        <taxon>Bacillati</taxon>
        <taxon>Actinomycetota</taxon>
        <taxon>Actinomycetes</taxon>
        <taxon>Kitasatosporales</taxon>
        <taxon>Streptomycetaceae</taxon>
        <taxon>Streptomyces</taxon>
    </lineage>
</organism>
<sequence>MALCDERAVFEFPFAPEGYPRRLEGRAAVAGYLRDYPDHIDLHAFPHVEIHRTGRPDTIVVEMSATGRIVASGAPYAMDYVVVMTAVGGRITRYRDYWNPLGVPASMDAAKTRTAREG</sequence>
<feature type="domain" description="SnoaL-like" evidence="1">
    <location>
        <begin position="2"/>
        <end position="94"/>
    </location>
</feature>
<evidence type="ECO:0000313" key="3">
    <source>
        <dbReference type="Proteomes" id="UP000600080"/>
    </source>
</evidence>
<dbReference type="Proteomes" id="UP000600080">
    <property type="component" value="Unassembled WGS sequence"/>
</dbReference>
<keyword evidence="3" id="KW-1185">Reference proteome</keyword>
<name>A0ABQ2K4L4_9ACTN</name>
<protein>
    <recommendedName>
        <fullName evidence="1">SnoaL-like domain-containing protein</fullName>
    </recommendedName>
</protein>
<dbReference type="Gene3D" id="3.10.450.50">
    <property type="match status" value="1"/>
</dbReference>
<dbReference type="InterPro" id="IPR037401">
    <property type="entry name" value="SnoaL-like"/>
</dbReference>
<comment type="caution">
    <text evidence="2">The sequence shown here is derived from an EMBL/GenBank/DDBJ whole genome shotgun (WGS) entry which is preliminary data.</text>
</comment>
<gene>
    <name evidence="2" type="primary">yesE</name>
    <name evidence="2" type="ORF">GCM10012285_66480</name>
</gene>
<reference evidence="3" key="1">
    <citation type="journal article" date="2019" name="Int. J. Syst. Evol. Microbiol.">
        <title>The Global Catalogue of Microorganisms (GCM) 10K type strain sequencing project: providing services to taxonomists for standard genome sequencing and annotation.</title>
        <authorList>
            <consortium name="The Broad Institute Genomics Platform"/>
            <consortium name="The Broad Institute Genome Sequencing Center for Infectious Disease"/>
            <person name="Wu L."/>
            <person name="Ma J."/>
        </authorList>
    </citation>
    <scope>NUCLEOTIDE SEQUENCE [LARGE SCALE GENOMIC DNA]</scope>
    <source>
        <strain evidence="3">CGMCC 4.7323</strain>
    </source>
</reference>
<evidence type="ECO:0000313" key="2">
    <source>
        <dbReference type="EMBL" id="GGN64419.1"/>
    </source>
</evidence>